<reference evidence="2 3" key="1">
    <citation type="journal article" date="1997" name="Nature">
        <title>Genomic sequence of a Lyme disease spirochaete, Borrelia burgdorferi.</title>
        <authorList>
            <person name="Fraser C.M."/>
            <person name="Casjens S."/>
            <person name="Huang W.M."/>
            <person name="Sutton G.G."/>
            <person name="Clayton R."/>
            <person name="Lathigra R."/>
            <person name="White O."/>
            <person name="Ketchum K.A."/>
            <person name="Dodson R."/>
            <person name="Hickey E.K."/>
            <person name="Gwinn M."/>
            <person name="Dougherty B."/>
            <person name="Tomb J.F."/>
            <person name="Fleischmann R.D."/>
            <person name="Richardson D."/>
            <person name="Peterson J."/>
            <person name="Kerlavage A.R."/>
            <person name="Quackenbush J."/>
            <person name="Salzberg S."/>
            <person name="Hanson M."/>
            <person name="van Vugt R."/>
            <person name="Palmer N."/>
            <person name="Adams M.D."/>
            <person name="Gocayne J."/>
            <person name="Weidman J."/>
            <person name="Utterback T."/>
            <person name="Watthey L."/>
            <person name="McDonald L."/>
            <person name="Artiach P."/>
            <person name="Bowman C."/>
            <person name="Garland S."/>
            <person name="Fuji C."/>
            <person name="Cotton M.D."/>
            <person name="Horst K."/>
            <person name="Roberts K."/>
            <person name="Hatch B."/>
            <person name="Smith H.O."/>
            <person name="Venter J.C."/>
        </authorList>
    </citation>
    <scope>NUCLEOTIDE SEQUENCE [LARGE SCALE GENOMIC DNA]</scope>
    <source>
        <strain evidence="3">ATCC 35210 / DSM 4680 / CIP 102532 / B31</strain>
    </source>
</reference>
<dbReference type="InterPro" id="IPR058057">
    <property type="entry name" value="BBH37-like"/>
</dbReference>
<reference evidence="4 5" key="2">
    <citation type="submission" date="2024-02" db="PDB data bank">
        <title>Crystal structure of Borrelia burgdorferi outer surface protein BBH37.</title>
        <authorList>
            <person name="Brangulis K."/>
        </authorList>
    </citation>
    <scope>X-RAY CRYSTALLOGRAPHY (2.20 ANGSTROMS) OF 119-312</scope>
    <scope>DISULFIDE BONDS</scope>
</reference>
<feature type="domain" description="BBH37-like helical" evidence="1">
    <location>
        <begin position="130"/>
        <end position="312"/>
    </location>
</feature>
<protein>
    <submittedName>
        <fullName evidence="2">Lipoprotein, putative</fullName>
    </submittedName>
</protein>
<dbReference type="EMBL" id="AE000784">
    <property type="protein sequence ID" value="AAC66018.1"/>
    <property type="molecule type" value="Genomic_DNA"/>
</dbReference>
<dbReference type="HOGENOM" id="CLU_077087_1_0_12"/>
<dbReference type="PROSITE" id="PS51257">
    <property type="entry name" value="PROKAR_LIPOPROTEIN"/>
    <property type="match status" value="1"/>
</dbReference>
<dbReference type="Pfam" id="PF25672">
    <property type="entry name" value="BBH37"/>
    <property type="match status" value="1"/>
</dbReference>
<accession>O50692</accession>
<keyword evidence="2" id="KW-0614">Plasmid</keyword>
<evidence type="ECO:0000313" key="3">
    <source>
        <dbReference type="Proteomes" id="UP000001807"/>
    </source>
</evidence>
<evidence type="ECO:0007829" key="4">
    <source>
        <dbReference type="PDB" id="8S2F"/>
    </source>
</evidence>
<dbReference type="InterPro" id="IPR057717">
    <property type="entry name" value="BBH37-like_helical"/>
</dbReference>
<gene>
    <name evidence="2" type="ordered locus">BB_H37</name>
</gene>
<evidence type="ECO:0000313" key="2">
    <source>
        <dbReference type="EMBL" id="AAC66018.1"/>
    </source>
</evidence>
<name>O50692_BORBU</name>
<dbReference type="PDB" id="8S2F">
    <property type="method" value="X-ray"/>
    <property type="resolution" value="2.70 A"/>
    <property type="chains" value="AAA/BBB=131-312"/>
</dbReference>
<evidence type="ECO:0007829" key="5">
    <source>
        <dbReference type="PDB" id="8S2P"/>
    </source>
</evidence>
<proteinExistence type="evidence at protein level"/>
<dbReference type="PDB" id="8S2P">
    <property type="method" value="X-ray"/>
    <property type="resolution" value="2.20 A"/>
    <property type="chains" value="AAA/BBB=119-312"/>
</dbReference>
<dbReference type="EnsemblBacteria" id="AAC66018">
    <property type="protein sequence ID" value="AAC66018"/>
    <property type="gene ID" value="BB_H37"/>
</dbReference>
<dbReference type="Proteomes" id="UP000001807">
    <property type="component" value="Plasmid lp28-3"/>
</dbReference>
<keyword evidence="4 5" id="KW-0002">3D-structure</keyword>
<keyword evidence="3" id="KW-1185">Reference proteome</keyword>
<dbReference type="PATRIC" id="fig|224326.49.peg.1392"/>
<geneLocation type="plasmid" evidence="2 3">
    <name>lp28-3</name>
</geneLocation>
<feature type="disulfide bond" description="Interchain" evidence="4 5">
    <location>
        <position position="165"/>
    </location>
</feature>
<dbReference type="SMR" id="O50692"/>
<keyword evidence="2" id="KW-0449">Lipoprotein</keyword>
<dbReference type="OrthoDB" id="352801at2"/>
<dbReference type="PIR" id="C70239">
    <property type="entry name" value="C70239"/>
</dbReference>
<dbReference type="KEGG" id="bbu:BB_H37"/>
<sequence>MIKGKESIFMKKKMFLYTLLTIGLMSCNLNSKLSGNKEEQKNNNDIKEALNGVQENAINNLYGNKKEKKDFIKNSEKLKDKGLDVTTLPLEPVVAPSVESAVSLGESNNRIGIPTISIEHNQKKEIKEEDFFPSTEEEKQADKAIKDIENLIGESGFPELIENVCSLKHEYTLIRSDFYDVITKIQNKKISLMKNSHNNRNKIRELVQLQNNLKIGDELDKIMGCIDTAEQEIRSAAFFFDEAKESLKEGIIKRLEKSKNRAASQLSKKALNRAEDALRCLENYSSKKGEAIGRRSFIKEVVEQAKNALSKS</sequence>
<evidence type="ECO:0000259" key="1">
    <source>
        <dbReference type="Pfam" id="PF25672"/>
    </source>
</evidence>
<dbReference type="AlphaFoldDB" id="O50692"/>
<dbReference type="NCBIfam" id="NF033721">
    <property type="entry name" value="P12_lipo"/>
    <property type="match status" value="1"/>
</dbReference>
<organism evidence="2 3">
    <name type="scientific">Borreliella burgdorferi (strain ATCC 35210 / DSM 4680 / CIP 102532 / B31)</name>
    <name type="common">Borrelia burgdorferi</name>
    <dbReference type="NCBI Taxonomy" id="224326"/>
    <lineage>
        <taxon>Bacteria</taxon>
        <taxon>Pseudomonadati</taxon>
        <taxon>Spirochaetota</taxon>
        <taxon>Spirochaetia</taxon>
        <taxon>Spirochaetales</taxon>
        <taxon>Borreliaceae</taxon>
        <taxon>Borreliella</taxon>
    </lineage>
</organism>